<evidence type="ECO:0008006" key="3">
    <source>
        <dbReference type="Google" id="ProtNLM"/>
    </source>
</evidence>
<dbReference type="Proteomes" id="UP000176050">
    <property type="component" value="Chromosome"/>
</dbReference>
<accession>A0A1D8PAV5</accession>
<proteinExistence type="predicted"/>
<sequence length="254" mass="29673">MNTQEFTYLLNSPKDINKAHTDELEDIINTFPYFQSARAIYLKGLKNQDSFRYNQTLKTTAAYTADRSILFDFITSSQFFDKKTIANDSEQVILEEIEVIDAEVVKSLHQKIKNTFSPKKNKQNTEILEIGKPLEFESSESHSFNEWLQLGTFTPIKREEKKDNREVKFDLIDKFIAKNPKIRPVKNIDSNSTLIEHNKADYDSLMTETLAKVYLEQKKYENAIKAYRILSLKYPEKSSFFADRIKAIKLLDKK</sequence>
<organism evidence="1 2">
    <name type="scientific">Urechidicola croceus</name>
    <dbReference type="NCBI Taxonomy" id="1850246"/>
    <lineage>
        <taxon>Bacteria</taxon>
        <taxon>Pseudomonadati</taxon>
        <taxon>Bacteroidota</taxon>
        <taxon>Flavobacteriia</taxon>
        <taxon>Flavobacteriales</taxon>
        <taxon>Flavobacteriaceae</taxon>
        <taxon>Urechidicola</taxon>
    </lineage>
</organism>
<evidence type="ECO:0000313" key="2">
    <source>
        <dbReference type="Proteomes" id="UP000176050"/>
    </source>
</evidence>
<gene>
    <name evidence="1" type="ORF">LPB138_13715</name>
</gene>
<dbReference type="AlphaFoldDB" id="A0A1D8PAV5"/>
<reference evidence="1 2" key="1">
    <citation type="submission" date="2016-10" db="EMBL/GenBank/DDBJ databases">
        <title>Lutibacter sp. LPB0138, isolated from marine gastropod.</title>
        <authorList>
            <person name="Kim E."/>
            <person name="Yi H."/>
        </authorList>
    </citation>
    <scope>NUCLEOTIDE SEQUENCE [LARGE SCALE GENOMIC DNA]</scope>
    <source>
        <strain evidence="1 2">LPB0138</strain>
    </source>
</reference>
<protein>
    <recommendedName>
        <fullName evidence="3">Tetratricopeptide repeat protein</fullName>
    </recommendedName>
</protein>
<dbReference type="STRING" id="1850246.LPB138_13715"/>
<dbReference type="RefSeq" id="WP_070237831.1">
    <property type="nucleotide sequence ID" value="NZ_CP017478.1"/>
</dbReference>
<dbReference type="OrthoDB" id="594666at2"/>
<dbReference type="KEGG" id="lul:LPB138_13715"/>
<dbReference type="EMBL" id="CP017478">
    <property type="protein sequence ID" value="AOW21671.1"/>
    <property type="molecule type" value="Genomic_DNA"/>
</dbReference>
<name>A0A1D8PAV5_9FLAO</name>
<keyword evidence="2" id="KW-1185">Reference proteome</keyword>
<evidence type="ECO:0000313" key="1">
    <source>
        <dbReference type="EMBL" id="AOW21671.1"/>
    </source>
</evidence>